<comment type="caution">
    <text evidence="1">The sequence shown here is derived from an EMBL/GenBank/DDBJ whole genome shotgun (WGS) entry which is preliminary data.</text>
</comment>
<organism evidence="1 2">
    <name type="scientific">Dovyalis caffra</name>
    <dbReference type="NCBI Taxonomy" id="77055"/>
    <lineage>
        <taxon>Eukaryota</taxon>
        <taxon>Viridiplantae</taxon>
        <taxon>Streptophyta</taxon>
        <taxon>Embryophyta</taxon>
        <taxon>Tracheophyta</taxon>
        <taxon>Spermatophyta</taxon>
        <taxon>Magnoliopsida</taxon>
        <taxon>eudicotyledons</taxon>
        <taxon>Gunneridae</taxon>
        <taxon>Pentapetalae</taxon>
        <taxon>rosids</taxon>
        <taxon>fabids</taxon>
        <taxon>Malpighiales</taxon>
        <taxon>Salicaceae</taxon>
        <taxon>Flacourtieae</taxon>
        <taxon>Dovyalis</taxon>
    </lineage>
</organism>
<evidence type="ECO:0000313" key="1">
    <source>
        <dbReference type="EMBL" id="CAK7336604.1"/>
    </source>
</evidence>
<proteinExistence type="predicted"/>
<reference evidence="1 2" key="1">
    <citation type="submission" date="2024-01" db="EMBL/GenBank/DDBJ databases">
        <authorList>
            <person name="Waweru B."/>
        </authorList>
    </citation>
    <scope>NUCLEOTIDE SEQUENCE [LARGE SCALE GENOMIC DNA]</scope>
</reference>
<accession>A0AAV1RIX5</accession>
<evidence type="ECO:0000313" key="2">
    <source>
        <dbReference type="Proteomes" id="UP001314170"/>
    </source>
</evidence>
<sequence length="128" mass="14285">MSISLEVTPKGSRRVAVKEASFGRSSGVERVVGLLLVVLRMGWDDDGLGGLEVLEKDEIDFNGSLIEIELVEVKRMVGEIDEGVSFQEVCTLGVYAFVYDGESTRWEEVVVTLRKLKLTKVREVHEAR</sequence>
<dbReference type="EMBL" id="CAWUPB010001009">
    <property type="protein sequence ID" value="CAK7336604.1"/>
    <property type="molecule type" value="Genomic_DNA"/>
</dbReference>
<name>A0AAV1RIX5_9ROSI</name>
<gene>
    <name evidence="1" type="ORF">DCAF_LOCUS11615</name>
</gene>
<dbReference type="Proteomes" id="UP001314170">
    <property type="component" value="Unassembled WGS sequence"/>
</dbReference>
<protein>
    <submittedName>
        <fullName evidence="1">Uncharacterized protein</fullName>
    </submittedName>
</protein>
<keyword evidence="2" id="KW-1185">Reference proteome</keyword>
<dbReference type="AlphaFoldDB" id="A0AAV1RIX5"/>